<dbReference type="PANTHER" id="PTHR10380">
    <property type="entry name" value="CUTICLE PROTEIN"/>
    <property type="match status" value="1"/>
</dbReference>
<dbReference type="PROSITE" id="PS00233">
    <property type="entry name" value="CHIT_BIND_RR_1"/>
    <property type="match status" value="1"/>
</dbReference>
<keyword evidence="1 3" id="KW-0193">Cuticle</keyword>
<feature type="signal peptide" evidence="4">
    <location>
        <begin position="1"/>
        <end position="16"/>
    </location>
</feature>
<accession>A0AAN9Z441</accession>
<evidence type="ECO:0000256" key="4">
    <source>
        <dbReference type="SAM" id="SignalP"/>
    </source>
</evidence>
<protein>
    <recommendedName>
        <fullName evidence="7">Cuticular protein</fullName>
    </recommendedName>
</protein>
<dbReference type="GO" id="GO:0062129">
    <property type="term" value="C:chitin-based extracellular matrix"/>
    <property type="evidence" value="ECO:0007669"/>
    <property type="project" value="TreeGrafter"/>
</dbReference>
<evidence type="ECO:0008006" key="7">
    <source>
        <dbReference type="Google" id="ProtNLM"/>
    </source>
</evidence>
<feature type="chain" id="PRO_5042839348" description="Cuticular protein" evidence="4">
    <location>
        <begin position="17"/>
        <end position="130"/>
    </location>
</feature>
<evidence type="ECO:0000313" key="5">
    <source>
        <dbReference type="EMBL" id="KAK7867373.1"/>
    </source>
</evidence>
<dbReference type="Proteomes" id="UP001378592">
    <property type="component" value="Unassembled WGS sequence"/>
</dbReference>
<evidence type="ECO:0000256" key="3">
    <source>
        <dbReference type="PROSITE-ProRule" id="PRU00497"/>
    </source>
</evidence>
<sequence>MMKLVALACLVALAAARPQKPSDIQIVRLDSDVGFDGTFQYAYETSDGTQAQQEGRLKQIGAEAGEAVSGSFSHKTPEGEQISLTYVADENGFQPQGAHLPTPPPVPEAILRALEYIRANPPKDINRRRR</sequence>
<dbReference type="InterPro" id="IPR031311">
    <property type="entry name" value="CHIT_BIND_RR_consensus"/>
</dbReference>
<dbReference type="PRINTS" id="PR00947">
    <property type="entry name" value="CUTICLE"/>
</dbReference>
<keyword evidence="4" id="KW-0732">Signal</keyword>
<evidence type="ECO:0000313" key="6">
    <source>
        <dbReference type="Proteomes" id="UP001378592"/>
    </source>
</evidence>
<gene>
    <name evidence="5" type="ORF">R5R35_008917</name>
</gene>
<comment type="caution">
    <text evidence="5">The sequence shown here is derived from an EMBL/GenBank/DDBJ whole genome shotgun (WGS) entry which is preliminary data.</text>
</comment>
<dbReference type="InterPro" id="IPR050468">
    <property type="entry name" value="Cuticle_Struct_Prot"/>
</dbReference>
<dbReference type="AlphaFoldDB" id="A0AAN9Z441"/>
<keyword evidence="2" id="KW-0873">Pyrrolidone carboxylic acid</keyword>
<organism evidence="5 6">
    <name type="scientific">Gryllus longicercus</name>
    <dbReference type="NCBI Taxonomy" id="2509291"/>
    <lineage>
        <taxon>Eukaryota</taxon>
        <taxon>Metazoa</taxon>
        <taxon>Ecdysozoa</taxon>
        <taxon>Arthropoda</taxon>
        <taxon>Hexapoda</taxon>
        <taxon>Insecta</taxon>
        <taxon>Pterygota</taxon>
        <taxon>Neoptera</taxon>
        <taxon>Polyneoptera</taxon>
        <taxon>Orthoptera</taxon>
        <taxon>Ensifera</taxon>
        <taxon>Gryllidea</taxon>
        <taxon>Grylloidea</taxon>
        <taxon>Gryllidae</taxon>
        <taxon>Gryllinae</taxon>
        <taxon>Gryllus</taxon>
    </lineage>
</organism>
<reference evidence="5 6" key="1">
    <citation type="submission" date="2024-03" db="EMBL/GenBank/DDBJ databases">
        <title>The genome assembly and annotation of the cricket Gryllus longicercus Weissman &amp; Gray.</title>
        <authorList>
            <person name="Szrajer S."/>
            <person name="Gray D."/>
            <person name="Ylla G."/>
        </authorList>
    </citation>
    <scope>NUCLEOTIDE SEQUENCE [LARGE SCALE GENOMIC DNA]</scope>
    <source>
        <strain evidence="5">DAG 2021-001</strain>
        <tissue evidence="5">Whole body minus gut</tissue>
    </source>
</reference>
<dbReference type="PANTHER" id="PTHR10380:SF238">
    <property type="entry name" value="CUTICULAR PROTEIN 65EA-RELATED"/>
    <property type="match status" value="1"/>
</dbReference>
<evidence type="ECO:0000256" key="2">
    <source>
        <dbReference type="ARBA" id="ARBA00023283"/>
    </source>
</evidence>
<proteinExistence type="predicted"/>
<keyword evidence="6" id="KW-1185">Reference proteome</keyword>
<dbReference type="EMBL" id="JAZDUA010000121">
    <property type="protein sequence ID" value="KAK7867373.1"/>
    <property type="molecule type" value="Genomic_DNA"/>
</dbReference>
<dbReference type="GO" id="GO:0008010">
    <property type="term" value="F:structural constituent of chitin-based larval cuticle"/>
    <property type="evidence" value="ECO:0007669"/>
    <property type="project" value="TreeGrafter"/>
</dbReference>
<name>A0AAN9Z441_9ORTH</name>
<dbReference type="Pfam" id="PF00379">
    <property type="entry name" value="Chitin_bind_4"/>
    <property type="match status" value="1"/>
</dbReference>
<dbReference type="PROSITE" id="PS51155">
    <property type="entry name" value="CHIT_BIND_RR_2"/>
    <property type="match status" value="1"/>
</dbReference>
<evidence type="ECO:0000256" key="1">
    <source>
        <dbReference type="ARBA" id="ARBA00022460"/>
    </source>
</evidence>
<dbReference type="InterPro" id="IPR000618">
    <property type="entry name" value="Insect_cuticle"/>
</dbReference>